<sequence>MLWVWYGLVLVATWNAVLRPSANIPITPYYLLMPFVGALMVSRSAWASRWFLWLALFGVYGLVVGTCYGVPVSMQAAQLLKYAQLTTFLGLLVWLGRIDPGSRHRLQRIVLALTATAFVIASIQQLTGLEFPTVVNEESSLWLNTFFFTPNDLALFLCGAFCLVLCSDNALWKKTLFFLAFIALNLRNDAKAAILASLLMIGMFALLLACRSLNIRPLIGLLTLVVLMPLSVVAMNDTIVKIGETEFDFIQLFQDPLNRLANLEPYDLGGSIFDRTDALIHSIEALKSNHWLGLGPAGSVHTLSLPNFELLTAKSLHNAIAEVLIEFGPAALMLAFILLRPYAQALLSKRPTPHQMGLMCFVAAAPLLSVSQSSGYISNYAFWLTAYLIWSPWSDRKTSAPFMLPTIAPYSPIPVDSRARAIH</sequence>
<evidence type="ECO:0000256" key="5">
    <source>
        <dbReference type="SAM" id="Phobius"/>
    </source>
</evidence>
<feature type="transmembrane region" description="Helical" evidence="5">
    <location>
        <begin position="141"/>
        <end position="164"/>
    </location>
</feature>
<keyword evidence="3 5" id="KW-1133">Transmembrane helix</keyword>
<dbReference type="Pfam" id="PF04932">
    <property type="entry name" value="Wzy_C"/>
    <property type="match status" value="1"/>
</dbReference>
<keyword evidence="4 5" id="KW-0472">Membrane</keyword>
<keyword evidence="2 5" id="KW-0812">Transmembrane</keyword>
<comment type="subcellular location">
    <subcellularLocation>
        <location evidence="1">Membrane</location>
        <topology evidence="1">Multi-pass membrane protein</topology>
    </subcellularLocation>
</comment>
<proteinExistence type="predicted"/>
<organism evidence="7 8">
    <name type="scientific">Roseateles asaccharophilus</name>
    <dbReference type="NCBI Taxonomy" id="582607"/>
    <lineage>
        <taxon>Bacteria</taxon>
        <taxon>Pseudomonadati</taxon>
        <taxon>Pseudomonadota</taxon>
        <taxon>Betaproteobacteria</taxon>
        <taxon>Burkholderiales</taxon>
        <taxon>Sphaerotilaceae</taxon>
        <taxon>Roseateles</taxon>
    </lineage>
</organism>
<evidence type="ECO:0000256" key="2">
    <source>
        <dbReference type="ARBA" id="ARBA00022692"/>
    </source>
</evidence>
<dbReference type="EMBL" id="SNXE01000007">
    <property type="protein sequence ID" value="TDP07601.1"/>
    <property type="molecule type" value="Genomic_DNA"/>
</dbReference>
<feature type="transmembrane region" description="Helical" evidence="5">
    <location>
        <begin position="192"/>
        <end position="210"/>
    </location>
</feature>
<feature type="transmembrane region" description="Helical" evidence="5">
    <location>
        <begin position="51"/>
        <end position="73"/>
    </location>
</feature>
<name>A0A4R6MYD7_9BURK</name>
<feature type="domain" description="O-antigen ligase-related" evidence="6">
    <location>
        <begin position="177"/>
        <end position="335"/>
    </location>
</feature>
<evidence type="ECO:0000313" key="8">
    <source>
        <dbReference type="Proteomes" id="UP000295357"/>
    </source>
</evidence>
<dbReference type="GO" id="GO:0016874">
    <property type="term" value="F:ligase activity"/>
    <property type="evidence" value="ECO:0007669"/>
    <property type="project" value="UniProtKB-KW"/>
</dbReference>
<feature type="transmembrane region" description="Helical" evidence="5">
    <location>
        <begin position="79"/>
        <end position="97"/>
    </location>
</feature>
<dbReference type="GO" id="GO:0016020">
    <property type="term" value="C:membrane"/>
    <property type="evidence" value="ECO:0007669"/>
    <property type="project" value="UniProtKB-SubCell"/>
</dbReference>
<keyword evidence="7" id="KW-0436">Ligase</keyword>
<dbReference type="AlphaFoldDB" id="A0A4R6MYD7"/>
<dbReference type="Proteomes" id="UP000295357">
    <property type="component" value="Unassembled WGS sequence"/>
</dbReference>
<evidence type="ECO:0000256" key="3">
    <source>
        <dbReference type="ARBA" id="ARBA00022989"/>
    </source>
</evidence>
<keyword evidence="8" id="KW-1185">Reference proteome</keyword>
<gene>
    <name evidence="7" type="ORF">DFR39_107134</name>
</gene>
<evidence type="ECO:0000313" key="7">
    <source>
        <dbReference type="EMBL" id="TDP07601.1"/>
    </source>
</evidence>
<evidence type="ECO:0000256" key="4">
    <source>
        <dbReference type="ARBA" id="ARBA00023136"/>
    </source>
</evidence>
<feature type="transmembrane region" description="Helical" evidence="5">
    <location>
        <begin position="28"/>
        <end position="46"/>
    </location>
</feature>
<feature type="transmembrane region" description="Helical" evidence="5">
    <location>
        <begin position="217"/>
        <end position="235"/>
    </location>
</feature>
<comment type="caution">
    <text evidence="7">The sequence shown here is derived from an EMBL/GenBank/DDBJ whole genome shotgun (WGS) entry which is preliminary data.</text>
</comment>
<protein>
    <submittedName>
        <fullName evidence="7">O-antigen ligase-like membrane protein</fullName>
    </submittedName>
</protein>
<reference evidence="7 8" key="1">
    <citation type="submission" date="2019-03" db="EMBL/GenBank/DDBJ databases">
        <title>Genomic Encyclopedia of Type Strains, Phase IV (KMG-IV): sequencing the most valuable type-strain genomes for metagenomic binning, comparative biology and taxonomic classification.</title>
        <authorList>
            <person name="Goeker M."/>
        </authorList>
    </citation>
    <scope>NUCLEOTIDE SEQUENCE [LARGE SCALE GENOMIC DNA]</scope>
    <source>
        <strain evidence="7 8">DSM 25082</strain>
    </source>
</reference>
<accession>A0A4R6MYD7</accession>
<dbReference type="InterPro" id="IPR007016">
    <property type="entry name" value="O-antigen_ligase-rel_domated"/>
</dbReference>
<dbReference type="RefSeq" id="WP_162849541.1">
    <property type="nucleotide sequence ID" value="NZ_JAUFPJ010000008.1"/>
</dbReference>
<feature type="transmembrane region" description="Helical" evidence="5">
    <location>
        <begin position="109"/>
        <end position="129"/>
    </location>
</feature>
<evidence type="ECO:0000256" key="1">
    <source>
        <dbReference type="ARBA" id="ARBA00004141"/>
    </source>
</evidence>
<evidence type="ECO:0000259" key="6">
    <source>
        <dbReference type="Pfam" id="PF04932"/>
    </source>
</evidence>